<protein>
    <submittedName>
        <fullName evidence="1">DUF1015 domain-containing protein</fullName>
    </submittedName>
</protein>
<accession>A0AAE6I9Q7</accession>
<dbReference type="AlphaFoldDB" id="A0AAE6I9Q7"/>
<dbReference type="Pfam" id="PF06245">
    <property type="entry name" value="DUF1015"/>
    <property type="match status" value="1"/>
</dbReference>
<dbReference type="PANTHER" id="PTHR36454">
    <property type="entry name" value="LMO2823 PROTEIN"/>
    <property type="match status" value="1"/>
</dbReference>
<sequence>MILLVKKAVMHMRVSTIEKSYINTSGKIYDSEFINLANIKDNKIALDERTLFLTRTEKEVLNNQEIQNFNDAVYIFKYKNAYGIICDIPIAEYNDGKIKCHEVVLPDTIQGMSSNLYGYNCEAAPILLAHEKKVSYLSYIEEEKYTYYFTLDDMEIYVFCAKEAQKITDEFIQVDKLYVADGHHRLYTTSLCKFKNSVLSCLISFEYLNILPIHRIIPNSDVQLVKRAKDFIYNRFEVLPPETPLSKGRIRIKYKHDSFVVNLIELNSDAFWNNDSYRLNTQIISQAFRIFDTGKLKYISDCELKKYETLVDKNDVVIETYPIEVDEFIEYANNECIMPPKSTWFSPKFPSFLIFKQYK</sequence>
<evidence type="ECO:0000313" key="2">
    <source>
        <dbReference type="Proteomes" id="UP000962161"/>
    </source>
</evidence>
<dbReference type="PANTHER" id="PTHR36454:SF1">
    <property type="entry name" value="DUF1015 DOMAIN-CONTAINING PROTEIN"/>
    <property type="match status" value="1"/>
</dbReference>
<dbReference type="Proteomes" id="UP000962161">
    <property type="component" value="Chromosome"/>
</dbReference>
<gene>
    <name evidence="1" type="ORF">CGS26_13960</name>
</gene>
<name>A0AAE6I9Q7_CLOSG</name>
<reference evidence="1" key="1">
    <citation type="submission" date="2017-07" db="EMBL/GenBank/DDBJ databases">
        <title>Genome sequencing of BoNT-producing clostridia.</title>
        <authorList>
            <person name="Williamson C."/>
        </authorList>
    </citation>
    <scope>NUCLEOTIDE SEQUENCE</scope>
    <source>
        <strain evidence="1">AM553</strain>
    </source>
</reference>
<evidence type="ECO:0000313" key="1">
    <source>
        <dbReference type="EMBL" id="QDY33399.1"/>
    </source>
</evidence>
<organism evidence="1 2">
    <name type="scientific">Clostridium sporogenes</name>
    <dbReference type="NCBI Taxonomy" id="1509"/>
    <lineage>
        <taxon>Bacteria</taxon>
        <taxon>Bacillati</taxon>
        <taxon>Bacillota</taxon>
        <taxon>Clostridia</taxon>
        <taxon>Eubacteriales</taxon>
        <taxon>Clostridiaceae</taxon>
        <taxon>Clostridium</taxon>
    </lineage>
</organism>
<dbReference type="EMBL" id="CP022405">
    <property type="protein sequence ID" value="QDY33399.1"/>
    <property type="molecule type" value="Genomic_DNA"/>
</dbReference>
<proteinExistence type="predicted"/>
<dbReference type="InterPro" id="IPR008323">
    <property type="entry name" value="UCP033563"/>
</dbReference>